<gene>
    <name evidence="7" type="ORF">FO442_03925</name>
</gene>
<keyword evidence="2" id="KW-1003">Cell membrane</keyword>
<evidence type="ECO:0000313" key="7">
    <source>
        <dbReference type="EMBL" id="TSJ46313.1"/>
    </source>
</evidence>
<feature type="transmembrane region" description="Helical" evidence="6">
    <location>
        <begin position="12"/>
        <end position="36"/>
    </location>
</feature>
<keyword evidence="3 6" id="KW-0812">Transmembrane</keyword>
<dbReference type="AlphaFoldDB" id="A0A556N2K0"/>
<comment type="subcellular location">
    <subcellularLocation>
        <location evidence="1">Cell membrane</location>
        <topology evidence="1">Multi-pass membrane protein</topology>
    </subcellularLocation>
</comment>
<dbReference type="InterPro" id="IPR002797">
    <property type="entry name" value="Polysacc_synth"/>
</dbReference>
<reference evidence="7 8" key="1">
    <citation type="submission" date="2019-07" db="EMBL/GenBank/DDBJ databases">
        <authorList>
            <person name="Huq M.A."/>
        </authorList>
    </citation>
    <scope>NUCLEOTIDE SEQUENCE [LARGE SCALE GENOMIC DNA]</scope>
    <source>
        <strain evidence="7 8">MAH-3</strain>
    </source>
</reference>
<evidence type="ECO:0000256" key="3">
    <source>
        <dbReference type="ARBA" id="ARBA00022692"/>
    </source>
</evidence>
<evidence type="ECO:0000256" key="5">
    <source>
        <dbReference type="ARBA" id="ARBA00023136"/>
    </source>
</evidence>
<dbReference type="Proteomes" id="UP000316008">
    <property type="component" value="Unassembled WGS sequence"/>
</dbReference>
<evidence type="ECO:0000256" key="4">
    <source>
        <dbReference type="ARBA" id="ARBA00022989"/>
    </source>
</evidence>
<accession>A0A556N2K0</accession>
<feature type="transmembrane region" description="Helical" evidence="6">
    <location>
        <begin position="149"/>
        <end position="171"/>
    </location>
</feature>
<organism evidence="7 8">
    <name type="scientific">Fluviicola chungangensis</name>
    <dbReference type="NCBI Taxonomy" id="2597671"/>
    <lineage>
        <taxon>Bacteria</taxon>
        <taxon>Pseudomonadati</taxon>
        <taxon>Bacteroidota</taxon>
        <taxon>Flavobacteriia</taxon>
        <taxon>Flavobacteriales</taxon>
        <taxon>Crocinitomicaceae</taxon>
        <taxon>Fluviicola</taxon>
    </lineage>
</organism>
<feature type="transmembrane region" description="Helical" evidence="6">
    <location>
        <begin position="218"/>
        <end position="242"/>
    </location>
</feature>
<evidence type="ECO:0000256" key="2">
    <source>
        <dbReference type="ARBA" id="ARBA00022475"/>
    </source>
</evidence>
<feature type="transmembrane region" description="Helical" evidence="6">
    <location>
        <begin position="432"/>
        <end position="451"/>
    </location>
</feature>
<keyword evidence="8" id="KW-1185">Reference proteome</keyword>
<feature type="transmembrane region" description="Helical" evidence="6">
    <location>
        <begin position="118"/>
        <end position="137"/>
    </location>
</feature>
<dbReference type="PANTHER" id="PTHR30250:SF11">
    <property type="entry name" value="O-ANTIGEN TRANSPORTER-RELATED"/>
    <property type="match status" value="1"/>
</dbReference>
<feature type="transmembrane region" description="Helical" evidence="6">
    <location>
        <begin position="337"/>
        <end position="360"/>
    </location>
</feature>
<comment type="caution">
    <text evidence="7">The sequence shown here is derived from an EMBL/GenBank/DDBJ whole genome shotgun (WGS) entry which is preliminary data.</text>
</comment>
<feature type="transmembrane region" description="Helical" evidence="6">
    <location>
        <begin position="457"/>
        <end position="479"/>
    </location>
</feature>
<evidence type="ECO:0000313" key="8">
    <source>
        <dbReference type="Proteomes" id="UP000316008"/>
    </source>
</evidence>
<feature type="transmembrane region" description="Helical" evidence="6">
    <location>
        <begin position="177"/>
        <end position="197"/>
    </location>
</feature>
<feature type="transmembrane region" description="Helical" evidence="6">
    <location>
        <begin position="262"/>
        <end position="285"/>
    </location>
</feature>
<dbReference type="RefSeq" id="WP_144331850.1">
    <property type="nucleotide sequence ID" value="NZ_VLPL01000002.1"/>
</dbReference>
<name>A0A556N2K0_9FLAO</name>
<keyword evidence="4 6" id="KW-1133">Transmembrane helix</keyword>
<feature type="transmembrane region" description="Helical" evidence="6">
    <location>
        <begin position="48"/>
        <end position="68"/>
    </location>
</feature>
<feature type="transmembrane region" description="Helical" evidence="6">
    <location>
        <begin position="80"/>
        <end position="102"/>
    </location>
</feature>
<sequence>MNPLKKLLGQTAVYGLSSILGRTLNYLLVPLYTLVFKEPSDYGVVSQLYAFVAFLMVLLTFGMETTYFRFIQDHEDRQRIFRNSFLTVIILNVVFFFGMFFFNRGIADLLLFNDHPEYIILMCAIVVIDASSSLPLAKLRAEENARKFAIIQFSSIGVNILLNVILLLLFFDKDDPSKGVIYILAANLVSSLVKPIMLRKDFIQITFKIDPVLLKQMLVYAIPIVIAGFAGIINETIDRIMLKQMLYDPANGVTAKMADAQIGIYSACYKLAMLVTILLQAYRYAAEPFFFNQMKNQDRNKLYVKLMNYFVAMVCIVFLGVSMNLDIFRYFISTKAYWEGLSIVPILLLANVFLGIYFNQSIWYKLTNQTKFGAYISIMGAILTITINYLFIPEYGYKASAWATLIVYAFQMVVSYFWGQKHFPIKYNLRKFFLYMGLSILIYFISTRIPYGDHGVIKFVLNNLLIIFFVYVVLSIEGIKLSALRRK</sequence>
<dbReference type="PANTHER" id="PTHR30250">
    <property type="entry name" value="PST FAMILY PREDICTED COLANIC ACID TRANSPORTER"/>
    <property type="match status" value="1"/>
</dbReference>
<feature type="transmembrane region" description="Helical" evidence="6">
    <location>
        <begin position="306"/>
        <end position="325"/>
    </location>
</feature>
<evidence type="ECO:0000256" key="6">
    <source>
        <dbReference type="SAM" id="Phobius"/>
    </source>
</evidence>
<keyword evidence="5 6" id="KW-0472">Membrane</keyword>
<dbReference type="GO" id="GO:0005886">
    <property type="term" value="C:plasma membrane"/>
    <property type="evidence" value="ECO:0007669"/>
    <property type="project" value="UniProtKB-SubCell"/>
</dbReference>
<dbReference type="Pfam" id="PF01943">
    <property type="entry name" value="Polysacc_synt"/>
    <property type="match status" value="1"/>
</dbReference>
<dbReference type="InterPro" id="IPR050833">
    <property type="entry name" value="Poly_Biosynth_Transport"/>
</dbReference>
<evidence type="ECO:0000256" key="1">
    <source>
        <dbReference type="ARBA" id="ARBA00004651"/>
    </source>
</evidence>
<feature type="transmembrane region" description="Helical" evidence="6">
    <location>
        <begin position="399"/>
        <end position="420"/>
    </location>
</feature>
<dbReference type="EMBL" id="VLPL01000002">
    <property type="protein sequence ID" value="TSJ46313.1"/>
    <property type="molecule type" value="Genomic_DNA"/>
</dbReference>
<protein>
    <submittedName>
        <fullName evidence="7">Polysaccharide biosynthesis protein</fullName>
    </submittedName>
</protein>
<dbReference type="OrthoDB" id="9814608at2"/>
<proteinExistence type="predicted"/>
<feature type="transmembrane region" description="Helical" evidence="6">
    <location>
        <begin position="372"/>
        <end position="393"/>
    </location>
</feature>